<dbReference type="EMBL" id="JACIDS010000006">
    <property type="protein sequence ID" value="MBB3933630.1"/>
    <property type="molecule type" value="Genomic_DNA"/>
</dbReference>
<keyword evidence="2" id="KW-0472">Membrane</keyword>
<feature type="region of interest" description="Disordered" evidence="1">
    <location>
        <begin position="89"/>
        <end position="152"/>
    </location>
</feature>
<dbReference type="AlphaFoldDB" id="A0A840ATA4"/>
<gene>
    <name evidence="3" type="ORF">GGR25_004703</name>
</gene>
<sequence>MSQLDNVLRRSIAHIDPADWQGRDRVFASAREAMIRLLRVYDPPLSADDIDRKIKEFDDVIGAIEVEYRWARPLGDTLALAPPRRPAAPVLAALPPPEEDEADEEDEGAAVDTGSVDEADELYADDPDDEDYDDYEDYDGDEYPFDGDDEPRGGLFGLIDRIGWRMIAAVIGAVVIVGLAGSALLVMGHGSGKTTASSPETPAVIDTAAPASSAPPPQASPAFEPPATETAAAQPQPEAQPVAPGGLALETLVLFDGRDPGVFQSTSDNPVVFQGDQDGGFARVSSSTTSAGARVRIGRGVYERIAGHRIRIVLVARASRTAPAMNVRFAYQNGRVQSPWSEVKLGSSYTPLSAEWTAPPERGGPENDSLIIEPGIPGDGTSIDVRSVRIEVLG</sequence>
<organism evidence="3 4">
    <name type="scientific">Kaistia hirudinis</name>
    <dbReference type="NCBI Taxonomy" id="1293440"/>
    <lineage>
        <taxon>Bacteria</taxon>
        <taxon>Pseudomonadati</taxon>
        <taxon>Pseudomonadota</taxon>
        <taxon>Alphaproteobacteria</taxon>
        <taxon>Hyphomicrobiales</taxon>
        <taxon>Kaistiaceae</taxon>
        <taxon>Kaistia</taxon>
    </lineage>
</organism>
<comment type="caution">
    <text evidence="3">The sequence shown here is derived from an EMBL/GenBank/DDBJ whole genome shotgun (WGS) entry which is preliminary data.</text>
</comment>
<reference evidence="3 4" key="1">
    <citation type="submission" date="2020-08" db="EMBL/GenBank/DDBJ databases">
        <title>Genomic Encyclopedia of Type Strains, Phase IV (KMG-IV): sequencing the most valuable type-strain genomes for metagenomic binning, comparative biology and taxonomic classification.</title>
        <authorList>
            <person name="Goeker M."/>
        </authorList>
    </citation>
    <scope>NUCLEOTIDE SEQUENCE [LARGE SCALE GENOMIC DNA]</scope>
    <source>
        <strain evidence="3 4">DSM 25966</strain>
    </source>
</reference>
<feature type="region of interest" description="Disordered" evidence="1">
    <location>
        <begin position="206"/>
        <end position="242"/>
    </location>
</feature>
<dbReference type="Proteomes" id="UP000553963">
    <property type="component" value="Unassembled WGS sequence"/>
</dbReference>
<proteinExistence type="predicted"/>
<feature type="transmembrane region" description="Helical" evidence="2">
    <location>
        <begin position="166"/>
        <end position="188"/>
    </location>
</feature>
<dbReference type="RefSeq" id="WP_183401267.1">
    <property type="nucleotide sequence ID" value="NZ_JACIDS010000006.1"/>
</dbReference>
<feature type="compositionally biased region" description="Acidic residues" evidence="1">
    <location>
        <begin position="97"/>
        <end position="149"/>
    </location>
</feature>
<evidence type="ECO:0000313" key="3">
    <source>
        <dbReference type="EMBL" id="MBB3933630.1"/>
    </source>
</evidence>
<evidence type="ECO:0000256" key="1">
    <source>
        <dbReference type="SAM" id="MobiDB-lite"/>
    </source>
</evidence>
<evidence type="ECO:0000313" key="4">
    <source>
        <dbReference type="Proteomes" id="UP000553963"/>
    </source>
</evidence>
<feature type="compositionally biased region" description="Low complexity" evidence="1">
    <location>
        <begin position="220"/>
        <end position="242"/>
    </location>
</feature>
<evidence type="ECO:0000256" key="2">
    <source>
        <dbReference type="SAM" id="Phobius"/>
    </source>
</evidence>
<protein>
    <submittedName>
        <fullName evidence="3">Uncharacterized protein</fullName>
    </submittedName>
</protein>
<accession>A0A840ATA4</accession>
<keyword evidence="2" id="KW-1133">Transmembrane helix</keyword>
<keyword evidence="4" id="KW-1185">Reference proteome</keyword>
<name>A0A840ATA4_9HYPH</name>
<keyword evidence="2" id="KW-0812">Transmembrane</keyword>